<protein>
    <submittedName>
        <fullName evidence="1">Uncharacterized protein</fullName>
    </submittedName>
</protein>
<name>A0ACB7X715_9ERIC</name>
<reference evidence="1 2" key="1">
    <citation type="journal article" date="2021" name="Hortic Res">
        <title>High-quality reference genome and annotation aids understanding of berry development for evergreen blueberry (Vaccinium darrowii).</title>
        <authorList>
            <person name="Yu J."/>
            <person name="Hulse-Kemp A.M."/>
            <person name="Babiker E."/>
            <person name="Staton M."/>
        </authorList>
    </citation>
    <scope>NUCLEOTIDE SEQUENCE [LARGE SCALE GENOMIC DNA]</scope>
    <source>
        <strain evidence="2">cv. NJ 8807/NJ 8810</strain>
        <tissue evidence="1">Young leaf</tissue>
    </source>
</reference>
<dbReference type="EMBL" id="CM037152">
    <property type="protein sequence ID" value="KAH7836333.1"/>
    <property type="molecule type" value="Genomic_DNA"/>
</dbReference>
<gene>
    <name evidence="1" type="ORF">Vadar_034787</name>
</gene>
<dbReference type="Proteomes" id="UP000828048">
    <property type="component" value="Chromosome 2"/>
</dbReference>
<comment type="caution">
    <text evidence="1">The sequence shown here is derived from an EMBL/GenBank/DDBJ whole genome shotgun (WGS) entry which is preliminary data.</text>
</comment>
<sequence length="154" mass="17834">MTRGKVSLAYIAKDSARKATFTKRKGGLIKKTQELISLCEIEACGILFNPYDLEPEVWPSQLKAQQVIQKFRNLSQPEQSRRMMNQESFTKESVEKIKEKVTKKQKVNQQNQMTQVMYQCLYGKGFEHLSTDGLNDMSGLISQKLWEIPRRLES</sequence>
<evidence type="ECO:0000313" key="1">
    <source>
        <dbReference type="EMBL" id="KAH7836333.1"/>
    </source>
</evidence>
<keyword evidence="2" id="KW-1185">Reference proteome</keyword>
<evidence type="ECO:0000313" key="2">
    <source>
        <dbReference type="Proteomes" id="UP000828048"/>
    </source>
</evidence>
<accession>A0ACB7X715</accession>
<proteinExistence type="predicted"/>
<organism evidence="1 2">
    <name type="scientific">Vaccinium darrowii</name>
    <dbReference type="NCBI Taxonomy" id="229202"/>
    <lineage>
        <taxon>Eukaryota</taxon>
        <taxon>Viridiplantae</taxon>
        <taxon>Streptophyta</taxon>
        <taxon>Embryophyta</taxon>
        <taxon>Tracheophyta</taxon>
        <taxon>Spermatophyta</taxon>
        <taxon>Magnoliopsida</taxon>
        <taxon>eudicotyledons</taxon>
        <taxon>Gunneridae</taxon>
        <taxon>Pentapetalae</taxon>
        <taxon>asterids</taxon>
        <taxon>Ericales</taxon>
        <taxon>Ericaceae</taxon>
        <taxon>Vaccinioideae</taxon>
        <taxon>Vaccinieae</taxon>
        <taxon>Vaccinium</taxon>
    </lineage>
</organism>